<accession>A0ABX8ZMA5</accession>
<name>A0ABX8ZMA5_9SPHN</name>
<evidence type="ECO:0000313" key="2">
    <source>
        <dbReference type="Proteomes" id="UP000824281"/>
    </source>
</evidence>
<proteinExistence type="predicted"/>
<dbReference type="InterPro" id="IPR025358">
    <property type="entry name" value="DUF4262"/>
</dbReference>
<protein>
    <submittedName>
        <fullName evidence="1">DUF4262 domain-containing protein</fullName>
    </submittedName>
</protein>
<reference evidence="1 2" key="1">
    <citation type="submission" date="2021-08" db="EMBL/GenBank/DDBJ databases">
        <title>Comparative Genomics Analysis of the Genus Qipengyuania Reveals Extensive Genetic Diversity and Metabolic Versatility, Including the Description of Fifteen Novel Species.</title>
        <authorList>
            <person name="Liu Y."/>
        </authorList>
    </citation>
    <scope>NUCLEOTIDE SEQUENCE [LARGE SCALE GENOMIC DNA]</scope>
    <source>
        <strain evidence="1 2">1NDH13</strain>
    </source>
</reference>
<sequence length="173" mass="19479">MGNPARGATVSERPLNEFEQGILDNIEKSGCQVNTIFDPDGDEPTFSYSIGFPKTVGQPEVIIFGLRNEVMHSMINALLGKCRQGLKLRDGLVIDDLLDGYNCVARVVVSDYLVDEYFASAIWYEKYRTGGEMEEAYQIVWPGVQQRLFPWDEGCDQIVIDSQPALYHPETVH</sequence>
<dbReference type="EMBL" id="CP081295">
    <property type="protein sequence ID" value="QZD90132.1"/>
    <property type="molecule type" value="Genomic_DNA"/>
</dbReference>
<dbReference type="Proteomes" id="UP000824281">
    <property type="component" value="Chromosome"/>
</dbReference>
<dbReference type="Pfam" id="PF14081">
    <property type="entry name" value="DUF4262"/>
    <property type="match status" value="1"/>
</dbReference>
<evidence type="ECO:0000313" key="1">
    <source>
        <dbReference type="EMBL" id="QZD90132.1"/>
    </source>
</evidence>
<organism evidence="1 2">
    <name type="scientific">Qipengyuania aurantiaca</name>
    <dbReference type="NCBI Taxonomy" id="2867233"/>
    <lineage>
        <taxon>Bacteria</taxon>
        <taxon>Pseudomonadati</taxon>
        <taxon>Pseudomonadota</taxon>
        <taxon>Alphaproteobacteria</taxon>
        <taxon>Sphingomonadales</taxon>
        <taxon>Erythrobacteraceae</taxon>
        <taxon>Qipengyuania</taxon>
    </lineage>
</organism>
<gene>
    <name evidence="1" type="ORF">K3148_01610</name>
</gene>
<keyword evidence="2" id="KW-1185">Reference proteome</keyword>